<gene>
    <name evidence="2" type="ORF">M9Y10_041012</name>
</gene>
<comment type="caution">
    <text evidence="2">The sequence shown here is derived from an EMBL/GenBank/DDBJ whole genome shotgun (WGS) entry which is preliminary data.</text>
</comment>
<feature type="domain" description="Right handed beta helix" evidence="1">
    <location>
        <begin position="181"/>
        <end position="320"/>
    </location>
</feature>
<evidence type="ECO:0000313" key="2">
    <source>
        <dbReference type="EMBL" id="KAK8885562.1"/>
    </source>
</evidence>
<evidence type="ECO:0000313" key="3">
    <source>
        <dbReference type="Proteomes" id="UP001470230"/>
    </source>
</evidence>
<reference evidence="2 3" key="1">
    <citation type="submission" date="2024-04" db="EMBL/GenBank/DDBJ databases">
        <title>Tritrichomonas musculus Genome.</title>
        <authorList>
            <person name="Alves-Ferreira E."/>
            <person name="Grigg M."/>
            <person name="Lorenzi H."/>
            <person name="Galac M."/>
        </authorList>
    </citation>
    <scope>NUCLEOTIDE SEQUENCE [LARGE SCALE GENOMIC DNA]</scope>
    <source>
        <strain evidence="2 3">EAF2021</strain>
    </source>
</reference>
<dbReference type="Pfam" id="PF13229">
    <property type="entry name" value="Beta_helix"/>
    <property type="match status" value="1"/>
</dbReference>
<dbReference type="InterPro" id="IPR011050">
    <property type="entry name" value="Pectin_lyase_fold/virulence"/>
</dbReference>
<accession>A0ABR2K382</accession>
<protein>
    <recommendedName>
        <fullName evidence="1">Right handed beta helix domain-containing protein</fullName>
    </recommendedName>
</protein>
<sequence>MALNVTLALLSISNLYQSPLLSLHTSISLYKSTFSYSYSHIIYNSYQLRVNDCLFKQFRKSAIYIDGTPWNFTGYQKGRMKDQPVGNELVLIYDAVFEDCIVEERGAAIYHYISAWFGTCNVTRSSFIRCQTQDQGGGIFFVGHDFLMDSCFGYNCSAIFGQFIYTFLYENEDKMNAVNYTSTIMCSIDNETGKDSGIKLWYGAPKVFELNTTLNWVAWESAALYVQASRMTNTSVSFCTFNSCRGSSIIHTRINIQATFDQCNMFNCTLTDNDVGHIDCENKGIITHCVFVKNTGEKIFYLRDNSTVQLIRCKFDRPKGDWLIVDHEDCRFDLESPKTICNDHLNTFVGEPYFGGGNNKCPDNFDQKHDLLQGTFNYERLMKEGNQKN</sequence>
<dbReference type="SUPFAM" id="SSF51126">
    <property type="entry name" value="Pectin lyase-like"/>
    <property type="match status" value="1"/>
</dbReference>
<keyword evidence="3" id="KW-1185">Reference proteome</keyword>
<evidence type="ECO:0000259" key="1">
    <source>
        <dbReference type="Pfam" id="PF13229"/>
    </source>
</evidence>
<name>A0ABR2K382_9EUKA</name>
<dbReference type="InterPro" id="IPR039448">
    <property type="entry name" value="Beta_helix"/>
</dbReference>
<organism evidence="2 3">
    <name type="scientific">Tritrichomonas musculus</name>
    <dbReference type="NCBI Taxonomy" id="1915356"/>
    <lineage>
        <taxon>Eukaryota</taxon>
        <taxon>Metamonada</taxon>
        <taxon>Parabasalia</taxon>
        <taxon>Tritrichomonadida</taxon>
        <taxon>Tritrichomonadidae</taxon>
        <taxon>Tritrichomonas</taxon>
    </lineage>
</organism>
<proteinExistence type="predicted"/>
<dbReference type="EMBL" id="JAPFFF010000007">
    <property type="protein sequence ID" value="KAK8885562.1"/>
    <property type="molecule type" value="Genomic_DNA"/>
</dbReference>
<dbReference type="Proteomes" id="UP001470230">
    <property type="component" value="Unassembled WGS sequence"/>
</dbReference>